<proteinExistence type="predicted"/>
<feature type="non-terminal residue" evidence="1">
    <location>
        <position position="1"/>
    </location>
</feature>
<comment type="caution">
    <text evidence="1">The sequence shown here is derived from an EMBL/GenBank/DDBJ whole genome shotgun (WGS) entry which is preliminary data.</text>
</comment>
<keyword evidence="2" id="KW-1185">Reference proteome</keyword>
<organism evidence="1 2">
    <name type="scientific">Racocetra fulgida</name>
    <dbReference type="NCBI Taxonomy" id="60492"/>
    <lineage>
        <taxon>Eukaryota</taxon>
        <taxon>Fungi</taxon>
        <taxon>Fungi incertae sedis</taxon>
        <taxon>Mucoromycota</taxon>
        <taxon>Glomeromycotina</taxon>
        <taxon>Glomeromycetes</taxon>
        <taxon>Diversisporales</taxon>
        <taxon>Gigasporaceae</taxon>
        <taxon>Racocetra</taxon>
    </lineage>
</organism>
<protein>
    <submittedName>
        <fullName evidence="1">1707_t:CDS:1</fullName>
    </submittedName>
</protein>
<evidence type="ECO:0000313" key="1">
    <source>
        <dbReference type="EMBL" id="CAG8741496.1"/>
    </source>
</evidence>
<dbReference type="EMBL" id="CAJVPZ010032292">
    <property type="protein sequence ID" value="CAG8741496.1"/>
    <property type="molecule type" value="Genomic_DNA"/>
</dbReference>
<evidence type="ECO:0000313" key="2">
    <source>
        <dbReference type="Proteomes" id="UP000789396"/>
    </source>
</evidence>
<dbReference type="OrthoDB" id="10415085at2759"/>
<sequence length="71" mass="7930">QTVDNPGIHMKRCSRCYKSKVIDEFIRLNKNSLGECSTCNTCAEKRKGKSVTVESEEAASSENLNLAYLDD</sequence>
<accession>A0A9N9IM91</accession>
<name>A0A9N9IM91_9GLOM</name>
<dbReference type="AlphaFoldDB" id="A0A9N9IM91"/>
<reference evidence="1" key="1">
    <citation type="submission" date="2021-06" db="EMBL/GenBank/DDBJ databases">
        <authorList>
            <person name="Kallberg Y."/>
            <person name="Tangrot J."/>
            <person name="Rosling A."/>
        </authorList>
    </citation>
    <scope>NUCLEOTIDE SEQUENCE</scope>
    <source>
        <strain evidence="1">IN212</strain>
    </source>
</reference>
<dbReference type="Proteomes" id="UP000789396">
    <property type="component" value="Unassembled WGS sequence"/>
</dbReference>
<gene>
    <name evidence="1" type="ORF">RFULGI_LOCUS12898</name>
</gene>